<dbReference type="EMBL" id="PDLO01000002">
    <property type="protein sequence ID" value="PHK99358.1"/>
    <property type="molecule type" value="Genomic_DNA"/>
</dbReference>
<dbReference type="Gene3D" id="1.10.150.130">
    <property type="match status" value="1"/>
</dbReference>
<proteinExistence type="inferred from homology"/>
<dbReference type="GO" id="GO:0006310">
    <property type="term" value="P:DNA recombination"/>
    <property type="evidence" value="ECO:0007669"/>
    <property type="project" value="UniProtKB-KW"/>
</dbReference>
<dbReference type="CDD" id="cd01185">
    <property type="entry name" value="INTN1_C_like"/>
    <property type="match status" value="1"/>
</dbReference>
<dbReference type="InterPro" id="IPR050090">
    <property type="entry name" value="Tyrosine_recombinase_XerCD"/>
</dbReference>
<dbReference type="Pfam" id="PF17293">
    <property type="entry name" value="Arm-DNA-bind_5"/>
    <property type="match status" value="1"/>
</dbReference>
<dbReference type="InterPro" id="IPR025269">
    <property type="entry name" value="SAM-like_dom"/>
</dbReference>
<dbReference type="InterPro" id="IPR010998">
    <property type="entry name" value="Integrase_recombinase_N"/>
</dbReference>
<feature type="domain" description="Tyr recombinase" evidence="4">
    <location>
        <begin position="231"/>
        <end position="420"/>
    </location>
</feature>
<dbReference type="InterPro" id="IPR011010">
    <property type="entry name" value="DNA_brk_join_enz"/>
</dbReference>
<evidence type="ECO:0000313" key="6">
    <source>
        <dbReference type="Proteomes" id="UP000226437"/>
    </source>
</evidence>
<comment type="caution">
    <text evidence="5">The sequence shown here is derived from an EMBL/GenBank/DDBJ whole genome shotgun (WGS) entry which is preliminary data.</text>
</comment>
<keyword evidence="2" id="KW-0238">DNA-binding</keyword>
<keyword evidence="3" id="KW-0233">DNA recombination</keyword>
<dbReference type="PANTHER" id="PTHR30349">
    <property type="entry name" value="PHAGE INTEGRASE-RELATED"/>
    <property type="match status" value="1"/>
</dbReference>
<accession>A0A2G0CHC1</accession>
<dbReference type="GO" id="GO:0015074">
    <property type="term" value="P:DNA integration"/>
    <property type="evidence" value="ECO:0007669"/>
    <property type="project" value="InterPro"/>
</dbReference>
<evidence type="ECO:0000313" key="5">
    <source>
        <dbReference type="EMBL" id="PHK99358.1"/>
    </source>
</evidence>
<reference evidence="5 6" key="1">
    <citation type="submission" date="2017-10" db="EMBL/GenBank/DDBJ databases">
        <title>The draft genome sequence of Lewinella marina KCTC 32374.</title>
        <authorList>
            <person name="Wang K."/>
        </authorList>
    </citation>
    <scope>NUCLEOTIDE SEQUENCE [LARGE SCALE GENOMIC DNA]</scope>
    <source>
        <strain evidence="5 6">MKG-38</strain>
    </source>
</reference>
<dbReference type="InterPro" id="IPR013762">
    <property type="entry name" value="Integrase-like_cat_sf"/>
</dbReference>
<protein>
    <recommendedName>
        <fullName evidence="4">Tyr recombinase domain-containing protein</fullName>
    </recommendedName>
</protein>
<evidence type="ECO:0000256" key="2">
    <source>
        <dbReference type="ARBA" id="ARBA00023125"/>
    </source>
</evidence>
<evidence type="ECO:0000256" key="3">
    <source>
        <dbReference type="ARBA" id="ARBA00023172"/>
    </source>
</evidence>
<dbReference type="InterPro" id="IPR035386">
    <property type="entry name" value="Arm-DNA-bind_5"/>
</dbReference>
<dbReference type="InterPro" id="IPR002104">
    <property type="entry name" value="Integrase_catalytic"/>
</dbReference>
<dbReference type="Pfam" id="PF13102">
    <property type="entry name" value="Phage_int_SAM_5"/>
    <property type="match status" value="1"/>
</dbReference>
<dbReference type="PANTHER" id="PTHR30349:SF64">
    <property type="entry name" value="PROPHAGE INTEGRASE INTD-RELATED"/>
    <property type="match status" value="1"/>
</dbReference>
<dbReference type="SUPFAM" id="SSF56349">
    <property type="entry name" value="DNA breaking-rejoining enzymes"/>
    <property type="match status" value="1"/>
</dbReference>
<dbReference type="Proteomes" id="UP000226437">
    <property type="component" value="Unassembled WGS sequence"/>
</dbReference>
<organism evidence="5 6">
    <name type="scientific">Neolewinella marina</name>
    <dbReference type="NCBI Taxonomy" id="438751"/>
    <lineage>
        <taxon>Bacteria</taxon>
        <taxon>Pseudomonadati</taxon>
        <taxon>Bacteroidota</taxon>
        <taxon>Saprospiria</taxon>
        <taxon>Saprospirales</taxon>
        <taxon>Lewinellaceae</taxon>
        <taxon>Neolewinella</taxon>
    </lineage>
</organism>
<dbReference type="AlphaFoldDB" id="A0A2G0CHC1"/>
<keyword evidence="6" id="KW-1185">Reference proteome</keyword>
<dbReference type="PROSITE" id="PS51898">
    <property type="entry name" value="TYR_RECOMBINASE"/>
    <property type="match status" value="1"/>
</dbReference>
<dbReference type="Pfam" id="PF00589">
    <property type="entry name" value="Phage_integrase"/>
    <property type="match status" value="1"/>
</dbReference>
<dbReference type="Gene3D" id="1.10.443.10">
    <property type="entry name" value="Intergrase catalytic core"/>
    <property type="match status" value="1"/>
</dbReference>
<dbReference type="GO" id="GO:0003677">
    <property type="term" value="F:DNA binding"/>
    <property type="evidence" value="ECO:0007669"/>
    <property type="project" value="UniProtKB-KW"/>
</dbReference>
<name>A0A2G0CHC1_9BACT</name>
<comment type="similarity">
    <text evidence="1">Belongs to the 'phage' integrase family.</text>
</comment>
<gene>
    <name evidence="5" type="ORF">CGL56_07865</name>
</gene>
<evidence type="ECO:0000259" key="4">
    <source>
        <dbReference type="PROSITE" id="PS51898"/>
    </source>
</evidence>
<sequence>MTSVMAHRLPKVNFNIYNATKESGTVYLTMTVNGGRIRFAPGISVNPSYWDKKRKRLDGRANLDGNHARGINAILDKWEDLALRIYTDNTRITAEDLKERLVEERDGKIGLPKEVINTLDGFARFYVEEQKATASNPRNFDPLATTATYLERYAAHTNKSIYWREIDKSFARKFRAFLERKEFDLSHNQVANIFYRLRHIMKAAGPDVGAKGFHENKAYLLPEFKLSEEAAYRHYLNEDELAQFLACDLSDQPHLEKARDLFVLNAYTGLRRSDAKRVTRDHYYVSDKGNEQIKIYTGKSSKYVHIPLMPEARAILEKYDWKLPLTADQTYNENIKVAAKLAGLDERMTHTHTRAGKTVTESFPKYERIRSHDARRSFATNFYELGFPAALLMQITGHAREDTFFKYICTTPERAADLFAERLEAVRKFQKERATKKLLEQSTPAFVGSVGNN</sequence>
<evidence type="ECO:0000256" key="1">
    <source>
        <dbReference type="ARBA" id="ARBA00008857"/>
    </source>
</evidence>